<evidence type="ECO:0000313" key="2">
    <source>
        <dbReference type="EMBL" id="PPC73937.1"/>
    </source>
</evidence>
<protein>
    <recommendedName>
        <fullName evidence="1">Endonuclease GajA/Old nuclease/RecF-like AAA domain-containing protein</fullName>
    </recommendedName>
</protein>
<dbReference type="AlphaFoldDB" id="A0A2S5KGK6"/>
<dbReference type="PANTHER" id="PTHR43581:SF2">
    <property type="entry name" value="EXCINUCLEASE ATPASE SUBUNIT"/>
    <property type="match status" value="1"/>
</dbReference>
<dbReference type="InterPro" id="IPR041685">
    <property type="entry name" value="AAA_GajA/Old/RecF-like"/>
</dbReference>
<dbReference type="OrthoDB" id="3322489at2"/>
<proteinExistence type="predicted"/>
<dbReference type="SUPFAM" id="SSF52540">
    <property type="entry name" value="P-loop containing nucleoside triphosphate hydrolases"/>
    <property type="match status" value="1"/>
</dbReference>
<evidence type="ECO:0000313" key="3">
    <source>
        <dbReference type="Proteomes" id="UP000238196"/>
    </source>
</evidence>
<reference evidence="2 3" key="1">
    <citation type="submission" date="2018-02" db="EMBL/GenBank/DDBJ databases">
        <title>novel marine gammaproteobacteria from coastal saline agro ecosystem.</title>
        <authorList>
            <person name="Krishnan R."/>
            <person name="Ramesh Kumar N."/>
        </authorList>
    </citation>
    <scope>NUCLEOTIDE SEQUENCE [LARGE SCALE GENOMIC DNA]</scope>
    <source>
        <strain evidence="2 3">228</strain>
    </source>
</reference>
<accession>A0A2S5KGK6</accession>
<organism evidence="2 3">
    <name type="scientific">Proteobacteria bacterium 228</name>
    <dbReference type="NCBI Taxonomy" id="2083153"/>
    <lineage>
        <taxon>Bacteria</taxon>
        <taxon>Pseudomonadati</taxon>
        <taxon>Pseudomonadota</taxon>
    </lineage>
</organism>
<feature type="domain" description="Endonuclease GajA/Old nuclease/RecF-like AAA" evidence="1">
    <location>
        <begin position="3"/>
        <end position="490"/>
    </location>
</feature>
<dbReference type="Pfam" id="PF13175">
    <property type="entry name" value="AAA_15"/>
    <property type="match status" value="1"/>
</dbReference>
<dbReference type="Proteomes" id="UP000238196">
    <property type="component" value="Unassembled WGS sequence"/>
</dbReference>
<sequence>MTKVSEIGVRNLRSFGDSDNKIAIRKLNAFVGKNSSGKSTFLRMFPLFRQSIERKTKGPILWYGDYVDFGDFKTSINEDAKRNNDNICFDFSMQADIIPTRLLKIRQHAFESEHHEAQEYFSYNNYFYYSLQGYQETIDLNVSISVGDSKERTIFKGIDIGIENIKIKFHIKDDNKTQFELFVDNELIDQFQFDHYVQNRGLIPRILILRSVKNSRKGSEKTISEYLYPIEDQLSRFIKQFHHRNKKDSTISSELRNFTAGNKEKISSQIYNIFRESKFFLKNFRQNFDKNASILNGYLFCLGINNLLDSINDSLSEFFNSVRYLGPIRATAERYYRYQDLQVNEIDNTGSNLPMVLNSMSISEKRKLSEWTKDSFGFSVELENNGSHYAISIIEENEKKYNISDMGFGYSQLLPLIVSIWWEINRKNGSISRRARSNNKDCRIFVIEQPELHLHPAFQAKFADMVCKILSSHENTEVIFILETHSKHIIDAIGESIEKNTINNDDVSISIFEKEEKTTRIQHAAYDKEGYLVNWPVGFLNP</sequence>
<dbReference type="Gene3D" id="3.40.50.300">
    <property type="entry name" value="P-loop containing nucleotide triphosphate hydrolases"/>
    <property type="match status" value="1"/>
</dbReference>
<dbReference type="PANTHER" id="PTHR43581">
    <property type="entry name" value="ATP/GTP PHOSPHATASE"/>
    <property type="match status" value="1"/>
</dbReference>
<dbReference type="InterPro" id="IPR027417">
    <property type="entry name" value="P-loop_NTPase"/>
</dbReference>
<evidence type="ECO:0000259" key="1">
    <source>
        <dbReference type="Pfam" id="PF13175"/>
    </source>
</evidence>
<comment type="caution">
    <text evidence="2">The sequence shown here is derived from an EMBL/GenBank/DDBJ whole genome shotgun (WGS) entry which is preliminary data.</text>
</comment>
<name>A0A2S5KGK6_9PROT</name>
<dbReference type="EMBL" id="PRLP01000169">
    <property type="protein sequence ID" value="PPC73937.1"/>
    <property type="molecule type" value="Genomic_DNA"/>
</dbReference>
<gene>
    <name evidence="2" type="ORF">C4K68_27830</name>
</gene>
<dbReference type="InterPro" id="IPR051396">
    <property type="entry name" value="Bact_Antivir_Def_Nuclease"/>
</dbReference>